<evidence type="ECO:0000256" key="5">
    <source>
        <dbReference type="ARBA" id="ARBA00023136"/>
    </source>
</evidence>
<dbReference type="InterPro" id="IPR011990">
    <property type="entry name" value="TPR-like_helical_dom_sf"/>
</dbReference>
<dbReference type="GO" id="GO:0044877">
    <property type="term" value="F:protein-containing complex binding"/>
    <property type="evidence" value="ECO:0007669"/>
    <property type="project" value="InterPro"/>
</dbReference>
<evidence type="ECO:0000259" key="10">
    <source>
        <dbReference type="Pfam" id="PF09976"/>
    </source>
</evidence>
<dbReference type="Gene3D" id="1.25.40.10">
    <property type="entry name" value="Tetratricopeptide repeat domain"/>
    <property type="match status" value="1"/>
</dbReference>
<keyword evidence="5 9" id="KW-0472">Membrane</keyword>
<dbReference type="AlphaFoldDB" id="H8GPS6"/>
<dbReference type="EMBL" id="CM001475">
    <property type="protein sequence ID" value="EIC29705.1"/>
    <property type="molecule type" value="Genomic_DNA"/>
</dbReference>
<evidence type="ECO:0000256" key="4">
    <source>
        <dbReference type="ARBA" id="ARBA00022989"/>
    </source>
</evidence>
<evidence type="ECO:0000256" key="9">
    <source>
        <dbReference type="SAM" id="Phobius"/>
    </source>
</evidence>
<accession>H8GPS6</accession>
<dbReference type="HOGENOM" id="CLU_084785_1_0_6"/>
<comment type="subcellular location">
    <subcellularLocation>
        <location evidence="1">Cell membrane</location>
        <topology evidence="1">Single-pass type II membrane protein</topology>
    </subcellularLocation>
</comment>
<feature type="transmembrane region" description="Helical" evidence="9">
    <location>
        <begin position="22"/>
        <end position="42"/>
    </location>
</feature>
<keyword evidence="12" id="KW-1185">Reference proteome</keyword>
<dbReference type="eggNOG" id="COG2976">
    <property type="taxonomic scope" value="Bacteria"/>
</dbReference>
<keyword evidence="3 9" id="KW-0812">Transmembrane</keyword>
<protein>
    <recommendedName>
        <fullName evidence="8">Ancillary SecYEG translocon subunit</fullName>
    </recommendedName>
</protein>
<name>H8GPS6_METAL</name>
<evidence type="ECO:0000256" key="2">
    <source>
        <dbReference type="ARBA" id="ARBA00022475"/>
    </source>
</evidence>
<dbReference type="GO" id="GO:0005886">
    <property type="term" value="C:plasma membrane"/>
    <property type="evidence" value="ECO:0007669"/>
    <property type="project" value="UniProtKB-SubCell"/>
</dbReference>
<dbReference type="PIRSF" id="PIRSF006170">
    <property type="entry name" value="YfgM"/>
    <property type="match status" value="1"/>
</dbReference>
<dbReference type="PANTHER" id="PTHR38035">
    <property type="entry name" value="UPF0070 PROTEIN YFGM"/>
    <property type="match status" value="1"/>
</dbReference>
<evidence type="ECO:0000313" key="12">
    <source>
        <dbReference type="Proteomes" id="UP000005090"/>
    </source>
</evidence>
<keyword evidence="6" id="KW-0143">Chaperone</keyword>
<feature type="domain" description="Ancillary SecYEG translocon subunit/Cell division coordinator CpoB TPR" evidence="10">
    <location>
        <begin position="15"/>
        <end position="206"/>
    </location>
</feature>
<dbReference type="PANTHER" id="PTHR38035:SF1">
    <property type="entry name" value="ANCILLARY SECYEG TRANSLOCON SUBUNIT"/>
    <property type="match status" value="1"/>
</dbReference>
<gene>
    <name evidence="11" type="ORF">Metal_1939</name>
</gene>
<dbReference type="RefSeq" id="WP_005371764.1">
    <property type="nucleotide sequence ID" value="NZ_CM001475.1"/>
</dbReference>
<evidence type="ECO:0000256" key="6">
    <source>
        <dbReference type="ARBA" id="ARBA00023186"/>
    </source>
</evidence>
<dbReference type="Proteomes" id="UP000005090">
    <property type="component" value="Chromosome"/>
</dbReference>
<organism evidence="11 12">
    <name type="scientific">Methylomicrobium album BG8</name>
    <dbReference type="NCBI Taxonomy" id="686340"/>
    <lineage>
        <taxon>Bacteria</taxon>
        <taxon>Pseudomonadati</taxon>
        <taxon>Pseudomonadota</taxon>
        <taxon>Gammaproteobacteria</taxon>
        <taxon>Methylococcales</taxon>
        <taxon>Methylococcaceae</taxon>
        <taxon>Methylomicrobium</taxon>
    </lineage>
</organism>
<sequence>MAIYDSEEEQLEAVKAWWKENGMSTIIGVAVGIALIGGWNYWRSHQQEQAAQASDLYSQLVKSVEANNPGAAEPLGERLQAEFGGTSYAAYSGLQQAKLKVQKGDLAGAKAVLQEVIGQSNKELSHIARLRLVRLMLATGEYERGLQLINEVDPAVKAGFSASYDELAGDLYVAMDRIDEARTAYQNALSGGDQSPLLKIKLDDLTAPEPVPVAQPAKDSK</sequence>
<evidence type="ECO:0000256" key="3">
    <source>
        <dbReference type="ARBA" id="ARBA00022692"/>
    </source>
</evidence>
<evidence type="ECO:0000313" key="11">
    <source>
        <dbReference type="EMBL" id="EIC29705.1"/>
    </source>
</evidence>
<reference evidence="11 12" key="1">
    <citation type="journal article" date="2013" name="Genome Announc.">
        <title>Genome Sequence of the Obligate Gammaproteobacterial Methanotroph Methylomicrobium album Strain BG8.</title>
        <authorList>
            <person name="Kits K.D."/>
            <person name="Kalyuzhnaya M.G."/>
            <person name="Klotz M.G."/>
            <person name="Jetten M.S."/>
            <person name="Op den Camp H.J."/>
            <person name="Vuilleumier S."/>
            <person name="Bringel F."/>
            <person name="Dispirito A.A."/>
            <person name="Murrell J.C."/>
            <person name="Bruce D."/>
            <person name="Cheng J.F."/>
            <person name="Copeland A."/>
            <person name="Goodwin L."/>
            <person name="Hauser L."/>
            <person name="Lajus A."/>
            <person name="Land M.L."/>
            <person name="Lapidus A."/>
            <person name="Lucas S."/>
            <person name="Medigue C."/>
            <person name="Pitluck S."/>
            <person name="Woyke T."/>
            <person name="Zeytun A."/>
            <person name="Stein L.Y."/>
        </authorList>
    </citation>
    <scope>NUCLEOTIDE SEQUENCE [LARGE SCALE GENOMIC DNA]</scope>
    <source>
        <strain evidence="11 12">BG8</strain>
    </source>
</reference>
<comment type="similarity">
    <text evidence="7">Belongs to the YfgM family.</text>
</comment>
<keyword evidence="2" id="KW-1003">Cell membrane</keyword>
<keyword evidence="4 9" id="KW-1133">Transmembrane helix</keyword>
<dbReference type="Pfam" id="PF09976">
    <property type="entry name" value="TPR_21"/>
    <property type="match status" value="1"/>
</dbReference>
<proteinExistence type="inferred from homology"/>
<evidence type="ECO:0000256" key="7">
    <source>
        <dbReference type="ARBA" id="ARBA00024197"/>
    </source>
</evidence>
<dbReference type="InterPro" id="IPR018704">
    <property type="entry name" value="SecYEG/CpoB_TPR"/>
</dbReference>
<evidence type="ECO:0000256" key="1">
    <source>
        <dbReference type="ARBA" id="ARBA00004401"/>
    </source>
</evidence>
<dbReference type="STRING" id="686340.Metal_1939"/>
<dbReference type="InterPro" id="IPR026039">
    <property type="entry name" value="YfgM"/>
</dbReference>
<evidence type="ECO:0000256" key="8">
    <source>
        <dbReference type="ARBA" id="ARBA00024235"/>
    </source>
</evidence>